<dbReference type="FunFam" id="2.30.170.40:FF:000003">
    <property type="entry name" value="54S ribosomal protein L24"/>
    <property type="match status" value="1"/>
</dbReference>
<keyword evidence="2" id="KW-0689">Ribosomal protein</keyword>
<dbReference type="InterPro" id="IPR026569">
    <property type="entry name" value="Ribosomal_bL28"/>
</dbReference>
<dbReference type="HAMAP" id="MF_00373">
    <property type="entry name" value="Ribosomal_bL28"/>
    <property type="match status" value="1"/>
</dbReference>
<comment type="function">
    <text evidence="5">Component of the mitochondrial ribosome (mitoribosome), a dedicated translation machinery responsible for the synthesis of mitochondrial genome-encoded proteins, including at least some of the essential transmembrane subunits of the mitochondrial respiratory chain. The mitoribosomes are attached to the mitochondrial inner membrane and translation products are cotranslationally integrated into the membrane.</text>
</comment>
<sequence length="251" mass="28290">MPPSRALAGGVAFLSSAARGSRASTSALRQFTTTTTLPYKQPKGPATRELPIPSPSAQHPEIPAYPFGPRATYKQSNKGLYGSASIRFGNNVSEKYNVKTRRKWRPNVQTRRLYSESLGQMIRTRVTTRVLRTIDKVGGLDNYLLGTKTQRLKDLGPWGWRLRWRIMQTPKVRAMFAREREELGLPPQGAVQEFLPEGETAESLMRQTDEMLSREDEFEIGEQEADVHVDVVPDNFMAEEKRPSGAEVKNL</sequence>
<dbReference type="Pfam" id="PF00830">
    <property type="entry name" value="Ribosomal_L28"/>
    <property type="match status" value="1"/>
</dbReference>
<dbReference type="SUPFAM" id="SSF143800">
    <property type="entry name" value="L28p-like"/>
    <property type="match status" value="1"/>
</dbReference>
<evidence type="ECO:0000256" key="6">
    <source>
        <dbReference type="SAM" id="MobiDB-lite"/>
    </source>
</evidence>
<dbReference type="AlphaFoldDB" id="A0A4P7NH29"/>
<dbReference type="GO" id="GO:0003735">
    <property type="term" value="F:structural constituent of ribosome"/>
    <property type="evidence" value="ECO:0007669"/>
    <property type="project" value="InterPro"/>
</dbReference>
<proteinExistence type="inferred from homology"/>
<gene>
    <name evidence="7" type="ORF">PoMZ_08205</name>
</gene>
<evidence type="ECO:0000256" key="3">
    <source>
        <dbReference type="ARBA" id="ARBA00023274"/>
    </source>
</evidence>
<dbReference type="InterPro" id="IPR034704">
    <property type="entry name" value="Ribosomal_bL28/bL31-like_sf"/>
</dbReference>
<evidence type="ECO:0000256" key="2">
    <source>
        <dbReference type="ARBA" id="ARBA00022980"/>
    </source>
</evidence>
<dbReference type="GO" id="GO:0005762">
    <property type="term" value="C:mitochondrial large ribosomal subunit"/>
    <property type="evidence" value="ECO:0007669"/>
    <property type="project" value="TreeGrafter"/>
</dbReference>
<dbReference type="Gene3D" id="2.30.170.40">
    <property type="entry name" value="Ribosomal protein L28/L24"/>
    <property type="match status" value="1"/>
</dbReference>
<evidence type="ECO:0000313" key="8">
    <source>
        <dbReference type="Proteomes" id="UP000294847"/>
    </source>
</evidence>
<dbReference type="EMBL" id="CP034207">
    <property type="protein sequence ID" value="QBZ61257.1"/>
    <property type="molecule type" value="Genomic_DNA"/>
</dbReference>
<dbReference type="Proteomes" id="UP000294847">
    <property type="component" value="Chromosome 4"/>
</dbReference>
<dbReference type="InterPro" id="IPR037147">
    <property type="entry name" value="Ribosomal_bL28_sf"/>
</dbReference>
<reference evidence="7 8" key="1">
    <citation type="journal article" date="2019" name="Mol. Biol. Evol.">
        <title>Blast fungal genomes show frequent chromosomal changes, gene gains and losses, and effector gene turnover.</title>
        <authorList>
            <person name="Gomez Luciano L.B."/>
            <person name="Jason Tsai I."/>
            <person name="Chuma I."/>
            <person name="Tosa Y."/>
            <person name="Chen Y.H."/>
            <person name="Li J.Y."/>
            <person name="Li M.Y."/>
            <person name="Jade Lu M.Y."/>
            <person name="Nakayashiki H."/>
            <person name="Li W.H."/>
        </authorList>
    </citation>
    <scope>NUCLEOTIDE SEQUENCE [LARGE SCALE GENOMIC DNA]</scope>
    <source>
        <strain evidence="7">MZ5-1-6</strain>
    </source>
</reference>
<organism evidence="7 8">
    <name type="scientific">Pyricularia oryzae</name>
    <name type="common">Rice blast fungus</name>
    <name type="synonym">Magnaporthe oryzae</name>
    <dbReference type="NCBI Taxonomy" id="318829"/>
    <lineage>
        <taxon>Eukaryota</taxon>
        <taxon>Fungi</taxon>
        <taxon>Dikarya</taxon>
        <taxon>Ascomycota</taxon>
        <taxon>Pezizomycotina</taxon>
        <taxon>Sordariomycetes</taxon>
        <taxon>Sordariomycetidae</taxon>
        <taxon>Magnaporthales</taxon>
        <taxon>Pyriculariaceae</taxon>
        <taxon>Pyricularia</taxon>
    </lineage>
</organism>
<dbReference type="PANTHER" id="PTHR13528">
    <property type="entry name" value="39S RIBOSOMAL PROTEIN L28, MITOCHONDRIAL"/>
    <property type="match status" value="1"/>
</dbReference>
<keyword evidence="3" id="KW-0687">Ribonucleoprotein</keyword>
<evidence type="ECO:0000256" key="5">
    <source>
        <dbReference type="ARBA" id="ARBA00037226"/>
    </source>
</evidence>
<evidence type="ECO:0000313" key="7">
    <source>
        <dbReference type="EMBL" id="QBZ61257.1"/>
    </source>
</evidence>
<feature type="region of interest" description="Disordered" evidence="6">
    <location>
        <begin position="32"/>
        <end position="59"/>
    </location>
</feature>
<evidence type="ECO:0000256" key="4">
    <source>
        <dbReference type="ARBA" id="ARBA00035269"/>
    </source>
</evidence>
<name>A0A4P7NH29_PYROR</name>
<evidence type="ECO:0000256" key="1">
    <source>
        <dbReference type="ARBA" id="ARBA00008760"/>
    </source>
</evidence>
<comment type="similarity">
    <text evidence="1">Belongs to the bacterial ribosomal protein bL28 family.</text>
</comment>
<accession>A0A4P7NH29</accession>
<dbReference type="PANTHER" id="PTHR13528:SF2">
    <property type="entry name" value="LARGE RIBOSOMAL SUBUNIT PROTEIN BL28M"/>
    <property type="match status" value="1"/>
</dbReference>
<protein>
    <recommendedName>
        <fullName evidence="4">Large ribosomal subunit protein bL28m</fullName>
    </recommendedName>
</protein>